<gene>
    <name evidence="8" type="ORF">GL279_17755</name>
</gene>
<dbReference type="InterPro" id="IPR002559">
    <property type="entry name" value="Transposase_11"/>
</dbReference>
<keyword evidence="5" id="KW-0233">DNA recombination</keyword>
<accession>A0A844HB61</accession>
<evidence type="ECO:0000256" key="1">
    <source>
        <dbReference type="ARBA" id="ARBA00003544"/>
    </source>
</evidence>
<protein>
    <submittedName>
        <fullName evidence="8">IS5 family transposase</fullName>
    </submittedName>
</protein>
<comment type="caution">
    <text evidence="8">The sequence shown here is derived from an EMBL/GenBank/DDBJ whole genome shotgun (WGS) entry which is preliminary data.</text>
</comment>
<evidence type="ECO:0000259" key="7">
    <source>
        <dbReference type="Pfam" id="PF05598"/>
    </source>
</evidence>
<dbReference type="GO" id="GO:0006313">
    <property type="term" value="P:DNA transposition"/>
    <property type="evidence" value="ECO:0007669"/>
    <property type="project" value="InterPro"/>
</dbReference>
<feature type="domain" description="Transposase IS4-like" evidence="6">
    <location>
        <begin position="143"/>
        <end position="347"/>
    </location>
</feature>
<evidence type="ECO:0000256" key="2">
    <source>
        <dbReference type="ARBA" id="ARBA00010075"/>
    </source>
</evidence>
<evidence type="ECO:0000313" key="9">
    <source>
        <dbReference type="Proteomes" id="UP000442533"/>
    </source>
</evidence>
<keyword evidence="9" id="KW-1185">Reference proteome</keyword>
<dbReference type="Proteomes" id="UP000442533">
    <property type="component" value="Unassembled WGS sequence"/>
</dbReference>
<evidence type="ECO:0000256" key="4">
    <source>
        <dbReference type="ARBA" id="ARBA00023125"/>
    </source>
</evidence>
<evidence type="ECO:0000259" key="6">
    <source>
        <dbReference type="Pfam" id="PF01609"/>
    </source>
</evidence>
<evidence type="ECO:0000256" key="3">
    <source>
        <dbReference type="ARBA" id="ARBA00022578"/>
    </source>
</evidence>
<keyword evidence="3" id="KW-0815">Transposition</keyword>
<keyword evidence="4" id="KW-0238">DNA-binding</keyword>
<dbReference type="RefSeq" id="WP_155065950.1">
    <property type="nucleotide sequence ID" value="NZ_WMIF01000039.1"/>
</dbReference>
<dbReference type="Pfam" id="PF01609">
    <property type="entry name" value="DDE_Tnp_1"/>
    <property type="match status" value="1"/>
</dbReference>
<comment type="similarity">
    <text evidence="2">Belongs to the transposase 11 family.</text>
</comment>
<dbReference type="AlphaFoldDB" id="A0A844HB61"/>
<dbReference type="OrthoDB" id="9774608at2"/>
<dbReference type="EMBL" id="WMIF01000039">
    <property type="protein sequence ID" value="MTH36437.1"/>
    <property type="molecule type" value="Genomic_DNA"/>
</dbReference>
<organism evidence="8 9">
    <name type="scientific">Paracoccus limosus</name>
    <dbReference type="NCBI Taxonomy" id="913252"/>
    <lineage>
        <taxon>Bacteria</taxon>
        <taxon>Pseudomonadati</taxon>
        <taxon>Pseudomonadota</taxon>
        <taxon>Alphaproteobacteria</taxon>
        <taxon>Rhodobacterales</taxon>
        <taxon>Paracoccaceae</taxon>
        <taxon>Paracoccus</taxon>
    </lineage>
</organism>
<comment type="function">
    <text evidence="1">Involved in the transposition of the insertion sequence IS5.</text>
</comment>
<evidence type="ECO:0000313" key="8">
    <source>
        <dbReference type="EMBL" id="MTH36437.1"/>
    </source>
</evidence>
<reference evidence="8 9" key="1">
    <citation type="submission" date="2019-11" db="EMBL/GenBank/DDBJ databases">
        <authorList>
            <person name="Dong K."/>
        </authorList>
    </citation>
    <scope>NUCLEOTIDE SEQUENCE [LARGE SCALE GENOMIC DNA]</scope>
    <source>
        <strain evidence="8 9">JCM 17370</strain>
    </source>
</reference>
<dbReference type="GO" id="GO:0003677">
    <property type="term" value="F:DNA binding"/>
    <property type="evidence" value="ECO:0007669"/>
    <property type="project" value="UniProtKB-KW"/>
</dbReference>
<dbReference type="Pfam" id="PF05598">
    <property type="entry name" value="DUF772"/>
    <property type="match status" value="1"/>
</dbReference>
<feature type="domain" description="Transposase InsH N-terminal" evidence="7">
    <location>
        <begin position="17"/>
        <end position="112"/>
    </location>
</feature>
<dbReference type="NCBIfam" id="NF033581">
    <property type="entry name" value="transpos_IS5_4"/>
    <property type="match status" value="1"/>
</dbReference>
<proteinExistence type="inferred from homology"/>
<name>A0A844HB61_9RHOB</name>
<dbReference type="GO" id="GO:0004803">
    <property type="term" value="F:transposase activity"/>
    <property type="evidence" value="ECO:0007669"/>
    <property type="project" value="InterPro"/>
</dbReference>
<sequence>MAGQLGFWSITDRLAEISAQGDPLETLAAAVDFEMFRPVLEGALGRPPRWKGGRPPFEPVLKFRMLVLQSLHGLSLEQTEYLVRDRLSWMRFCRLGPEDRVPDANTLWDFREALIAAGALDDLFKRLDHAINAAGYLPRGGQIVDASLVAAPRQRNTEAEKAAIREGKSAADIWPDKPAKAAQKDTQARWTIKHSKAKARADGALQVDIAIPVFGYKSHVSIDRRHGIIRRQIITDASAYDGARLREGLIQTANTGREVWADTAYRSAENEDWLTDHGMVSRIHRKKPRGRPMSRRTSRANGRKSVIRAKVEHVFAHQKARMGMTIRTIGLARARAAITLANMAYNMSRWRWLDSRAAPA</sequence>
<dbReference type="InterPro" id="IPR047959">
    <property type="entry name" value="Transpos_IS5"/>
</dbReference>
<dbReference type="InterPro" id="IPR008490">
    <property type="entry name" value="Transposase_InsH_N"/>
</dbReference>
<dbReference type="PANTHER" id="PTHR35604">
    <property type="entry name" value="TRANSPOSASE INSH FOR INSERTION SEQUENCE ELEMENT IS5A-RELATED"/>
    <property type="match status" value="1"/>
</dbReference>
<dbReference type="PANTHER" id="PTHR35604:SF2">
    <property type="entry name" value="TRANSPOSASE INSH FOR INSERTION SEQUENCE ELEMENT IS5A-RELATED"/>
    <property type="match status" value="1"/>
</dbReference>
<evidence type="ECO:0000256" key="5">
    <source>
        <dbReference type="ARBA" id="ARBA00023172"/>
    </source>
</evidence>